<protein>
    <submittedName>
        <fullName evidence="3">Uncharacterized protein</fullName>
    </submittedName>
</protein>
<dbReference type="EMBL" id="JABEYC010000096">
    <property type="protein sequence ID" value="KAF4982841.1"/>
    <property type="molecule type" value="Genomic_DNA"/>
</dbReference>
<reference evidence="3" key="1">
    <citation type="journal article" date="2020" name="BMC Genomics">
        <title>Correction to: Identification and distribution of gene clusters required for synthesis of sphingolipid metabolism inhibitors in diverse species of the filamentous fungus Fusarium.</title>
        <authorList>
            <person name="Kim H.S."/>
            <person name="Lohmar J.M."/>
            <person name="Busman M."/>
            <person name="Brown D.W."/>
            <person name="Naumann T.A."/>
            <person name="Divon H.H."/>
            <person name="Lysoe E."/>
            <person name="Uhlig S."/>
            <person name="Proctor R.H."/>
        </authorList>
    </citation>
    <scope>NUCLEOTIDE SEQUENCE</scope>
    <source>
        <strain evidence="3">NRRL 22465</strain>
    </source>
</reference>
<keyword evidence="2" id="KW-0812">Transmembrane</keyword>
<gene>
    <name evidence="3" type="ORF">FZEAL_1633</name>
</gene>
<proteinExistence type="predicted"/>
<dbReference type="InterPro" id="IPR036412">
    <property type="entry name" value="HAD-like_sf"/>
</dbReference>
<dbReference type="SUPFAM" id="SSF56784">
    <property type="entry name" value="HAD-like"/>
    <property type="match status" value="1"/>
</dbReference>
<dbReference type="InterPro" id="IPR023214">
    <property type="entry name" value="HAD_sf"/>
</dbReference>
<keyword evidence="2" id="KW-1133">Transmembrane helix</keyword>
<keyword evidence="2" id="KW-0472">Membrane</keyword>
<dbReference type="Gene3D" id="3.40.50.1000">
    <property type="entry name" value="HAD superfamily/HAD-like"/>
    <property type="match status" value="1"/>
</dbReference>
<reference evidence="3" key="2">
    <citation type="submission" date="2020-05" db="EMBL/GenBank/DDBJ databases">
        <authorList>
            <person name="Kim H.-S."/>
            <person name="Proctor R.H."/>
            <person name="Brown D.W."/>
        </authorList>
    </citation>
    <scope>NUCLEOTIDE SEQUENCE</scope>
    <source>
        <strain evidence="3">NRRL 22465</strain>
    </source>
</reference>
<keyword evidence="4" id="KW-1185">Reference proteome</keyword>
<evidence type="ECO:0000256" key="2">
    <source>
        <dbReference type="SAM" id="Phobius"/>
    </source>
</evidence>
<feature type="compositionally biased region" description="Basic and acidic residues" evidence="1">
    <location>
        <begin position="447"/>
        <end position="459"/>
    </location>
</feature>
<organism evidence="3 4">
    <name type="scientific">Fusarium zealandicum</name>
    <dbReference type="NCBI Taxonomy" id="1053134"/>
    <lineage>
        <taxon>Eukaryota</taxon>
        <taxon>Fungi</taxon>
        <taxon>Dikarya</taxon>
        <taxon>Ascomycota</taxon>
        <taxon>Pezizomycotina</taxon>
        <taxon>Sordariomycetes</taxon>
        <taxon>Hypocreomycetidae</taxon>
        <taxon>Hypocreales</taxon>
        <taxon>Nectriaceae</taxon>
        <taxon>Fusarium</taxon>
        <taxon>Fusarium staphyleae species complex</taxon>
    </lineage>
</organism>
<name>A0A8H4USD6_9HYPO</name>
<sequence>MTRTVPDKPSIVIFDPDQISVDHHHAVRCGLSAAKERYYPFFAPFPLDELVDKYCSRELFVHRAYIREMLSIGQVHSTLYRLFFMDLDLSEPMGGKAEAFHTTYALGYATSCREKAGSIQALNELHEHGYLLVAITNYEVEAEHARFKEIGLHVDRIITPDDSRVFKPSSRTIQAVIDTLRPSLDKTFVLCGSIPIYSDSKPSLDKGLRTILYWPMSKETAPLFSEKHVPIIHNLNQVLPLLGSSGEISALANLMDGINLSGSTIADTRASFENELLNLLNRARSGFVFLVLVLAIFTISTGQDVALLMRAMMDVVGFLDPEDNGTYTSTSSGYIMKSTSTTSTSTFTLLDHDTGPSSYAGLTKTGAVHNHHHRHHQVASVRTAPGDMPCRPLKWKEWKSLDDPPLLVAFFTTRRKPHNPKKHDLEPHVFGELSSDKASPTENYIMEEAHTYAGEERRR</sequence>
<evidence type="ECO:0000313" key="4">
    <source>
        <dbReference type="Proteomes" id="UP000635477"/>
    </source>
</evidence>
<evidence type="ECO:0000313" key="3">
    <source>
        <dbReference type="EMBL" id="KAF4982841.1"/>
    </source>
</evidence>
<dbReference type="Proteomes" id="UP000635477">
    <property type="component" value="Unassembled WGS sequence"/>
</dbReference>
<feature type="region of interest" description="Disordered" evidence="1">
    <location>
        <begin position="432"/>
        <end position="459"/>
    </location>
</feature>
<accession>A0A8H4USD6</accession>
<feature type="transmembrane region" description="Helical" evidence="2">
    <location>
        <begin position="287"/>
        <end position="309"/>
    </location>
</feature>
<comment type="caution">
    <text evidence="3">The sequence shown here is derived from an EMBL/GenBank/DDBJ whole genome shotgun (WGS) entry which is preliminary data.</text>
</comment>
<dbReference type="AlphaFoldDB" id="A0A8H4USD6"/>
<evidence type="ECO:0000256" key="1">
    <source>
        <dbReference type="SAM" id="MobiDB-lite"/>
    </source>
</evidence>